<dbReference type="EMBL" id="KX426227">
    <property type="protein sequence ID" value="APW48860.1"/>
    <property type="molecule type" value="Genomic_DNA"/>
</dbReference>
<gene>
    <name evidence="1" type="ORF">BAA96_1p0155</name>
</gene>
<name>A0A1P8KGQ0_ACILW</name>
<reference evidence="1" key="1">
    <citation type="journal article" date="2016" name="Biomed. Res. Int.">
        <title>Resistance of Permafrost and Modern Acinetobacter lwoffii Strains to Heavy Metals and Arsenic Revealed by Genome Analysis.</title>
        <authorList>
            <person name="Mindlin S."/>
            <person name="Petrenko A."/>
            <person name="Kurakov A."/>
            <person name="Beletsky A."/>
            <person name="Mardanov A."/>
            <person name="Petrova M."/>
        </authorList>
    </citation>
    <scope>NUCLEOTIDE SEQUENCE</scope>
    <source>
        <strain evidence="1">ED23-35</strain>
        <plasmid evidence="1">pALWED1.1</plasmid>
    </source>
</reference>
<protein>
    <submittedName>
        <fullName evidence="1">Uncharacterized protein</fullName>
    </submittedName>
</protein>
<proteinExistence type="predicted"/>
<accession>A0A1P8KGQ0</accession>
<keyword evidence="1" id="KW-0614">Plasmid</keyword>
<sequence>MLVKLALSGHASPEALSKFERIKAYVPDSAPVLVTYFNKQVLLSDLLVNFSNFLPSLEITKDKDMLVTIRGNETPLVEFIVNLKLYSMKLGKLFFEFENQFKEKEQDFKDFIKRHKLKGFDHANFVNYVKLGAYDSALDIIKHQYESVKKTFFVLFKDRFTLLESKGFI</sequence>
<dbReference type="RefSeq" id="WP_046127684.1">
    <property type="nucleotide sequence ID" value="NZ_CP082144.1"/>
</dbReference>
<organism evidence="1">
    <name type="scientific">Acinetobacter lwoffii</name>
    <dbReference type="NCBI Taxonomy" id="28090"/>
    <lineage>
        <taxon>Bacteria</taxon>
        <taxon>Pseudomonadati</taxon>
        <taxon>Pseudomonadota</taxon>
        <taxon>Gammaproteobacteria</taxon>
        <taxon>Moraxellales</taxon>
        <taxon>Moraxellaceae</taxon>
        <taxon>Acinetobacter</taxon>
    </lineage>
</organism>
<geneLocation type="plasmid" evidence="1">
    <name>pALWED1.1</name>
</geneLocation>
<evidence type="ECO:0000313" key="1">
    <source>
        <dbReference type="EMBL" id="APW48860.1"/>
    </source>
</evidence>
<dbReference type="AlphaFoldDB" id="A0A1P8KGQ0"/>